<dbReference type="SUPFAM" id="SSF47413">
    <property type="entry name" value="lambda repressor-like DNA-binding domains"/>
    <property type="match status" value="1"/>
</dbReference>
<keyword evidence="5" id="KW-1185">Reference proteome</keyword>
<name>A0A3N0AHD4_9ACTN</name>
<evidence type="ECO:0000313" key="4">
    <source>
        <dbReference type="EMBL" id="RNL21472.1"/>
    </source>
</evidence>
<dbReference type="GO" id="GO:0003677">
    <property type="term" value="F:DNA binding"/>
    <property type="evidence" value="ECO:0007669"/>
    <property type="project" value="UniProtKB-KW"/>
</dbReference>
<evidence type="ECO:0000259" key="3">
    <source>
        <dbReference type="PROSITE" id="PS50943"/>
    </source>
</evidence>
<reference evidence="5" key="1">
    <citation type="submission" date="2018-05" db="EMBL/GenBank/DDBJ databases">
        <title>Genome Sequencing of selected type strains of the family Eggerthellaceae.</title>
        <authorList>
            <person name="Danylec N."/>
            <person name="Stoll D.A."/>
            <person name="Doetsch A."/>
            <person name="Huch M."/>
        </authorList>
    </citation>
    <scope>NUCLEOTIDE SEQUENCE [LARGE SCALE GENOMIC DNA]</scope>
    <source>
        <strain evidence="5">DSM 17537</strain>
    </source>
</reference>
<feature type="transmembrane region" description="Helical" evidence="2">
    <location>
        <begin position="207"/>
        <end position="228"/>
    </location>
</feature>
<evidence type="ECO:0000313" key="5">
    <source>
        <dbReference type="Proteomes" id="UP000267368"/>
    </source>
</evidence>
<keyword evidence="1" id="KW-0238">DNA-binding</keyword>
<accession>A0A3N0AHD4</accession>
<sequence>MSFRDNLLYLRASRNMTQEQLAMLLGVSRQSVTKWESERSYPEMDKLLKMCALFECTLDDLVQGDLSSRCESDAAMPAVMPCGPTTDVCGYDDHMRAFSVQVPTGIACIVLGVAWTVFFDGGPTGVLRDGDVLSIAGLFAGILAGLAFLVPAGMRHSSFVKAHPYIEDFYTVEQKTQARQRCGISIVASVGIIFLGVLIMISTDKTGYENVGAAVLTALVAVAVWVIVNTSMMYSRTNLTEYNQNAIDELELEDITKAAVDEERKKALLAAHGIKTRKQRLTGNLCGIIMIVASIAGLVMLFLPLAQGIDPDDVDWKSNLFWMAWVVGGLCCGIVSLAVNAFVEDE</sequence>
<feature type="transmembrane region" description="Helical" evidence="2">
    <location>
        <begin position="102"/>
        <end position="120"/>
    </location>
</feature>
<dbReference type="InterPro" id="IPR001387">
    <property type="entry name" value="Cro/C1-type_HTH"/>
</dbReference>
<dbReference type="SMART" id="SM00530">
    <property type="entry name" value="HTH_XRE"/>
    <property type="match status" value="1"/>
</dbReference>
<feature type="domain" description="HTH cro/C1-type" evidence="3">
    <location>
        <begin position="7"/>
        <end position="61"/>
    </location>
</feature>
<gene>
    <name evidence="4" type="ORF">DMP07_01090</name>
</gene>
<dbReference type="OrthoDB" id="9801008at2"/>
<keyword evidence="2" id="KW-1133">Transmembrane helix</keyword>
<dbReference type="Gene3D" id="1.10.260.40">
    <property type="entry name" value="lambda repressor-like DNA-binding domains"/>
    <property type="match status" value="1"/>
</dbReference>
<dbReference type="AlphaFoldDB" id="A0A3N0AHD4"/>
<keyword evidence="2" id="KW-0812">Transmembrane</keyword>
<dbReference type="InterPro" id="IPR010982">
    <property type="entry name" value="Lambda_DNA-bd_dom_sf"/>
</dbReference>
<organism evidence="4 5">
    <name type="scientific">Slackia faecicanis</name>
    <dbReference type="NCBI Taxonomy" id="255723"/>
    <lineage>
        <taxon>Bacteria</taxon>
        <taxon>Bacillati</taxon>
        <taxon>Actinomycetota</taxon>
        <taxon>Coriobacteriia</taxon>
        <taxon>Eggerthellales</taxon>
        <taxon>Eggerthellaceae</taxon>
        <taxon>Slackia</taxon>
    </lineage>
</organism>
<evidence type="ECO:0000256" key="1">
    <source>
        <dbReference type="ARBA" id="ARBA00023125"/>
    </source>
</evidence>
<feature type="transmembrane region" description="Helical" evidence="2">
    <location>
        <begin position="321"/>
        <end position="343"/>
    </location>
</feature>
<dbReference type="PANTHER" id="PTHR46558">
    <property type="entry name" value="TRACRIPTIONAL REGULATORY PROTEIN-RELATED-RELATED"/>
    <property type="match status" value="1"/>
</dbReference>
<protein>
    <submittedName>
        <fullName evidence="4">XRE family transcriptional regulator</fullName>
    </submittedName>
</protein>
<evidence type="ECO:0000256" key="2">
    <source>
        <dbReference type="SAM" id="Phobius"/>
    </source>
</evidence>
<dbReference type="CDD" id="cd00093">
    <property type="entry name" value="HTH_XRE"/>
    <property type="match status" value="1"/>
</dbReference>
<dbReference type="EMBL" id="QICB01000001">
    <property type="protein sequence ID" value="RNL21472.1"/>
    <property type="molecule type" value="Genomic_DNA"/>
</dbReference>
<dbReference type="Proteomes" id="UP000267368">
    <property type="component" value="Unassembled WGS sequence"/>
</dbReference>
<dbReference type="PROSITE" id="PS50943">
    <property type="entry name" value="HTH_CROC1"/>
    <property type="match status" value="1"/>
</dbReference>
<feature type="transmembrane region" description="Helical" evidence="2">
    <location>
        <begin position="132"/>
        <end position="152"/>
    </location>
</feature>
<feature type="transmembrane region" description="Helical" evidence="2">
    <location>
        <begin position="285"/>
        <end position="309"/>
    </location>
</feature>
<comment type="caution">
    <text evidence="4">The sequence shown here is derived from an EMBL/GenBank/DDBJ whole genome shotgun (WGS) entry which is preliminary data.</text>
</comment>
<proteinExistence type="predicted"/>
<dbReference type="Pfam" id="PF01381">
    <property type="entry name" value="HTH_3"/>
    <property type="match status" value="1"/>
</dbReference>
<dbReference type="RefSeq" id="WP_123197314.1">
    <property type="nucleotide sequence ID" value="NZ_QICB01000001.1"/>
</dbReference>
<dbReference type="PANTHER" id="PTHR46558:SF4">
    <property type="entry name" value="DNA-BIDING PHAGE PROTEIN"/>
    <property type="match status" value="1"/>
</dbReference>
<feature type="transmembrane region" description="Helical" evidence="2">
    <location>
        <begin position="182"/>
        <end position="201"/>
    </location>
</feature>
<keyword evidence="2" id="KW-0472">Membrane</keyword>